<dbReference type="Gene3D" id="3.40.630.120">
    <property type="match status" value="1"/>
</dbReference>
<proteinExistence type="predicted"/>
<dbReference type="GO" id="GO:0016746">
    <property type="term" value="F:acyltransferase activity"/>
    <property type="evidence" value="ECO:0007669"/>
    <property type="project" value="UniProtKB-KW"/>
</dbReference>
<evidence type="ECO:0000313" key="4">
    <source>
        <dbReference type="Proteomes" id="UP001212498"/>
    </source>
</evidence>
<reference evidence="3 4" key="1">
    <citation type="submission" date="2022-11" db="EMBL/GenBank/DDBJ databases">
        <title>Nonomuraea corallina sp. nov., a new species of the genus Nonomuraea isolated from sea side sediment in Thai sea.</title>
        <authorList>
            <person name="Ngamcharungchit C."/>
            <person name="Matsumoto A."/>
            <person name="Suriyachadkun C."/>
            <person name="Panbangred W."/>
            <person name="Inahashi Y."/>
            <person name="Intra B."/>
        </authorList>
    </citation>
    <scope>NUCLEOTIDE SEQUENCE [LARGE SCALE GENOMIC DNA]</scope>
    <source>
        <strain evidence="3 4">DSM 43553</strain>
    </source>
</reference>
<organism evidence="3 4">
    <name type="scientific">Nonomuraea ferruginea</name>
    <dbReference type="NCBI Taxonomy" id="46174"/>
    <lineage>
        <taxon>Bacteria</taxon>
        <taxon>Bacillati</taxon>
        <taxon>Actinomycetota</taxon>
        <taxon>Actinomycetes</taxon>
        <taxon>Streptosporangiales</taxon>
        <taxon>Streptosporangiaceae</taxon>
        <taxon>Nonomuraea</taxon>
    </lineage>
</organism>
<dbReference type="InterPro" id="IPR041273">
    <property type="entry name" value="NAT_N"/>
</dbReference>
<gene>
    <name evidence="3" type="ORF">OUY24_20225</name>
</gene>
<protein>
    <submittedName>
        <fullName evidence="3">Acyltransferase domain-containing protein</fullName>
    </submittedName>
</protein>
<feature type="domain" description="GNAT-like C-terminal" evidence="2">
    <location>
        <begin position="166"/>
        <end position="320"/>
    </location>
</feature>
<evidence type="ECO:0000259" key="2">
    <source>
        <dbReference type="Pfam" id="PF18164"/>
    </source>
</evidence>
<dbReference type="Pfam" id="PF18082">
    <property type="entry name" value="NAT_N"/>
    <property type="match status" value="1"/>
</dbReference>
<keyword evidence="3" id="KW-0808">Transferase</keyword>
<feature type="domain" description="N-acyltransferase N-terminal" evidence="1">
    <location>
        <begin position="39"/>
        <end position="164"/>
    </location>
</feature>
<sequence>MDNPLDLLRADDRTAAWLAGLEADDSPDVEVVLPDAFTLLDLAVPHEDVNEILALARTIRTDPGLWWLLERCARRLVRGIGLIDHPFDLPYLPAGLGAAGRYFHLFVFVAALPHVRAYHRERGVPADVSRHTLADLGRNVAVHRRRHGVGGVIQPSWIKMHYRGEIYQLGRLQYQRATLGTRMGTLIEGVMPGAPSLNLHIPDFSGPLTPAACDDSLARARAFFPRHFPDEEPTVATCYSWLLDPQLADHLPESSNIVAFQRRFRPGYPAEQPNDGGPIEFVFGDPDLPPDQLSPRTTLEHAIVAHLRAGGHWYEGNGWFPL</sequence>
<accession>A0ABT4T0B9</accession>
<evidence type="ECO:0000259" key="1">
    <source>
        <dbReference type="Pfam" id="PF18082"/>
    </source>
</evidence>
<dbReference type="Proteomes" id="UP001212498">
    <property type="component" value="Unassembled WGS sequence"/>
</dbReference>
<dbReference type="InterPro" id="IPR041644">
    <property type="entry name" value="GNAT_C"/>
</dbReference>
<keyword evidence="3" id="KW-0012">Acyltransferase</keyword>
<name>A0ABT4T0B9_9ACTN</name>
<keyword evidence="4" id="KW-1185">Reference proteome</keyword>
<dbReference type="Pfam" id="PF18164">
    <property type="entry name" value="GNAT_C"/>
    <property type="match status" value="1"/>
</dbReference>
<dbReference type="RefSeq" id="WP_271277371.1">
    <property type="nucleotide sequence ID" value="NZ_BAABFD010000017.1"/>
</dbReference>
<dbReference type="EMBL" id="JAPNUD010000055">
    <property type="protein sequence ID" value="MDA0642961.1"/>
    <property type="molecule type" value="Genomic_DNA"/>
</dbReference>
<comment type="caution">
    <text evidence="3">The sequence shown here is derived from an EMBL/GenBank/DDBJ whole genome shotgun (WGS) entry which is preliminary data.</text>
</comment>
<evidence type="ECO:0000313" key="3">
    <source>
        <dbReference type="EMBL" id="MDA0642961.1"/>
    </source>
</evidence>